<proteinExistence type="predicted"/>
<reference evidence="1 2" key="1">
    <citation type="submission" date="2020-08" db="EMBL/GenBank/DDBJ databases">
        <title>Sequencing the genomes of 1000 actinobacteria strains.</title>
        <authorList>
            <person name="Klenk H.-P."/>
        </authorList>
    </citation>
    <scope>NUCLEOTIDE SEQUENCE [LARGE SCALE GENOMIC DNA]</scope>
    <source>
        <strain evidence="1 2">DSM 44936</strain>
    </source>
</reference>
<dbReference type="Gene3D" id="1.25.40.10">
    <property type="entry name" value="Tetratricopeptide repeat domain"/>
    <property type="match status" value="1"/>
</dbReference>
<dbReference type="Proteomes" id="UP000555564">
    <property type="component" value="Unassembled WGS sequence"/>
</dbReference>
<dbReference type="InterPro" id="IPR011990">
    <property type="entry name" value="TPR-like_helical_dom_sf"/>
</dbReference>
<protein>
    <submittedName>
        <fullName evidence="1">Tetratricopeptide (TPR) repeat protein</fullName>
    </submittedName>
</protein>
<organism evidence="1 2">
    <name type="scientific">Sphaerisporangium rubeum</name>
    <dbReference type="NCBI Taxonomy" id="321317"/>
    <lineage>
        <taxon>Bacteria</taxon>
        <taxon>Bacillati</taxon>
        <taxon>Actinomycetota</taxon>
        <taxon>Actinomycetes</taxon>
        <taxon>Streptosporangiales</taxon>
        <taxon>Streptosporangiaceae</taxon>
        <taxon>Sphaerisporangium</taxon>
    </lineage>
</organism>
<evidence type="ECO:0000313" key="2">
    <source>
        <dbReference type="Proteomes" id="UP000555564"/>
    </source>
</evidence>
<evidence type="ECO:0000313" key="1">
    <source>
        <dbReference type="EMBL" id="MBB6473708.1"/>
    </source>
</evidence>
<sequence length="423" mass="46458">MVRQCTPFAQACADRGWERPAVFLAAFTQAAHLIGEQVALTDRQFRRWCLADPPRPRPRAWRVLHAMFGFSPAELGFPPPPYGETTSGVFLISGETEETDVKRRTFVTSTVGTVAGVAFGSFTPPENVGMQHVSQLRLELRALRLMGDAHGGDDVRPLAARLLARIRRVIETSGYPDSIGLQLRRLAGDAANRCAYVHFDACDHQAARQYWGEALTIGTTLDDDQIKTQALTMLALQANYIDQPRHALDFLAAAQRHARSLKSPVLDSIIASREAHAYGTMGDHTTARARLAHAMRLMDGPMHNRPEWTAFYDRAELECYQATIDAAAGNHKAAASYYRASIAHVGASYGRNRAVRQFSLANNLAHAGEADEAAATAMTGLEQLREVSSGRVRVRTIAVRDTLASIDAKSTREATEALTRHLT</sequence>
<accession>A0A7X0IEX2</accession>
<comment type="caution">
    <text evidence="1">The sequence shown here is derived from an EMBL/GenBank/DDBJ whole genome shotgun (WGS) entry which is preliminary data.</text>
</comment>
<name>A0A7X0IEX2_9ACTN</name>
<keyword evidence="2" id="KW-1185">Reference proteome</keyword>
<dbReference type="SUPFAM" id="SSF48452">
    <property type="entry name" value="TPR-like"/>
    <property type="match status" value="1"/>
</dbReference>
<dbReference type="EMBL" id="JACHIU010000001">
    <property type="protein sequence ID" value="MBB6473708.1"/>
    <property type="molecule type" value="Genomic_DNA"/>
</dbReference>
<dbReference type="AlphaFoldDB" id="A0A7X0IEX2"/>
<dbReference type="RefSeq" id="WP_184981651.1">
    <property type="nucleotide sequence ID" value="NZ_BAAALO010000035.1"/>
</dbReference>
<gene>
    <name evidence="1" type="ORF">BJ992_003139</name>
</gene>